<reference evidence="3" key="1">
    <citation type="submission" date="2023-08" db="EMBL/GenBank/DDBJ databases">
        <authorList>
            <person name="Audoor S."/>
            <person name="Bilcke G."/>
        </authorList>
    </citation>
    <scope>NUCLEOTIDE SEQUENCE</scope>
</reference>
<keyword evidence="2" id="KW-0732">Signal</keyword>
<feature type="compositionally biased region" description="Pro residues" evidence="1">
    <location>
        <begin position="98"/>
        <end position="124"/>
    </location>
</feature>
<keyword evidence="4" id="KW-1185">Reference proteome</keyword>
<proteinExistence type="predicted"/>
<feature type="signal peptide" evidence="2">
    <location>
        <begin position="1"/>
        <end position="21"/>
    </location>
</feature>
<dbReference type="Proteomes" id="UP001295423">
    <property type="component" value="Unassembled WGS sequence"/>
</dbReference>
<evidence type="ECO:0008006" key="5">
    <source>
        <dbReference type="Google" id="ProtNLM"/>
    </source>
</evidence>
<name>A0AAD2G2Y0_9STRA</name>
<dbReference type="SUPFAM" id="SSF50370">
    <property type="entry name" value="Ricin B-like lectins"/>
    <property type="match status" value="1"/>
</dbReference>
<comment type="caution">
    <text evidence="3">The sequence shown here is derived from an EMBL/GenBank/DDBJ whole genome shotgun (WGS) entry which is preliminary data.</text>
</comment>
<evidence type="ECO:0000256" key="1">
    <source>
        <dbReference type="SAM" id="MobiDB-lite"/>
    </source>
</evidence>
<dbReference type="InterPro" id="IPR035992">
    <property type="entry name" value="Ricin_B-like_lectins"/>
</dbReference>
<feature type="region of interest" description="Disordered" evidence="1">
    <location>
        <begin position="88"/>
        <end position="130"/>
    </location>
</feature>
<feature type="chain" id="PRO_5042052239" description="Ricin B lectin domain-containing protein" evidence="2">
    <location>
        <begin position="22"/>
        <end position="365"/>
    </location>
</feature>
<dbReference type="AlphaFoldDB" id="A0AAD2G2Y0"/>
<dbReference type="EMBL" id="CAKOGP040002069">
    <property type="protein sequence ID" value="CAJ1960650.1"/>
    <property type="molecule type" value="Genomic_DNA"/>
</dbReference>
<sequence length="365" mass="40905">MMTKRTIQLLLLACTALLIHAVEDDGRHLLGVRAYGSNPNFKLGRCEGDCDTDNDCLNGMICFQRGSNRAVPGCTGGAQDRSRSDYCIRRSDLGGGSAPPPTPSPPPPTPNPPPPTPNPPPPTPAAGRGNLVCHQRNKYQGVPGCRGGESNGSYTDYCVSRGGVAVATPVAPPVSPPTRQGSGLGDSNYRFQLRLYWQNGYTWQETTRETWWCIQCARCNKFSLGDGPRVGCQVTGDTDRSCRAGDNLWIRKCKDRRRDYQFNVIKNAGSGDQVRVDGTNLCLSTVNNRYLELRNCDRSSPRQLWKRIDNIKKFELRPYHQRDWRLKDAKCISQLHHPKDKELVGLHRCRTTLDHETMYWEEYHG</sequence>
<dbReference type="PROSITE" id="PS50231">
    <property type="entry name" value="RICIN_B_LECTIN"/>
    <property type="match status" value="1"/>
</dbReference>
<evidence type="ECO:0000256" key="2">
    <source>
        <dbReference type="SAM" id="SignalP"/>
    </source>
</evidence>
<accession>A0AAD2G2Y0</accession>
<protein>
    <recommendedName>
        <fullName evidence="5">Ricin B lectin domain-containing protein</fullName>
    </recommendedName>
</protein>
<gene>
    <name evidence="3" type="ORF">CYCCA115_LOCUS18825</name>
</gene>
<evidence type="ECO:0000313" key="3">
    <source>
        <dbReference type="EMBL" id="CAJ1960650.1"/>
    </source>
</evidence>
<evidence type="ECO:0000313" key="4">
    <source>
        <dbReference type="Proteomes" id="UP001295423"/>
    </source>
</evidence>
<organism evidence="3 4">
    <name type="scientific">Cylindrotheca closterium</name>
    <dbReference type="NCBI Taxonomy" id="2856"/>
    <lineage>
        <taxon>Eukaryota</taxon>
        <taxon>Sar</taxon>
        <taxon>Stramenopiles</taxon>
        <taxon>Ochrophyta</taxon>
        <taxon>Bacillariophyta</taxon>
        <taxon>Bacillariophyceae</taxon>
        <taxon>Bacillariophycidae</taxon>
        <taxon>Bacillariales</taxon>
        <taxon>Bacillariaceae</taxon>
        <taxon>Cylindrotheca</taxon>
    </lineage>
</organism>